<keyword evidence="10" id="KW-0239">DNA-directed DNA polymerase</keyword>
<feature type="region of interest" description="Disordered" evidence="13">
    <location>
        <begin position="145"/>
        <end position="182"/>
    </location>
</feature>
<evidence type="ECO:0000256" key="8">
    <source>
        <dbReference type="ARBA" id="ARBA00022833"/>
    </source>
</evidence>
<feature type="compositionally biased region" description="Polar residues" evidence="13">
    <location>
        <begin position="254"/>
        <end position="271"/>
    </location>
</feature>
<dbReference type="Proteomes" id="UP000007879">
    <property type="component" value="Unassembled WGS sequence"/>
</dbReference>
<keyword evidence="11" id="KW-0234">DNA repair</keyword>
<evidence type="ECO:0000256" key="6">
    <source>
        <dbReference type="ARBA" id="ARBA00022763"/>
    </source>
</evidence>
<keyword evidence="8" id="KW-0862">Zinc</keyword>
<protein>
    <recommendedName>
        <fullName evidence="1">DNA-directed DNA polymerase</fullName>
        <ecNumber evidence="1">2.7.7.7</ecNumber>
    </recommendedName>
</protein>
<keyword evidence="16" id="KW-1185">Reference proteome</keyword>
<dbReference type="InterPro" id="IPR050116">
    <property type="entry name" value="DNA_polymerase-Y"/>
</dbReference>
<dbReference type="GO" id="GO:0003684">
    <property type="term" value="F:damaged DNA binding"/>
    <property type="evidence" value="ECO:0007669"/>
    <property type="project" value="InterPro"/>
</dbReference>
<keyword evidence="7" id="KW-0863">Zinc-finger</keyword>
<dbReference type="SUPFAM" id="SSF100879">
    <property type="entry name" value="Lesion bypass DNA polymerase (Y-family), little finger domain"/>
    <property type="match status" value="1"/>
</dbReference>
<evidence type="ECO:0000256" key="3">
    <source>
        <dbReference type="ARBA" id="ARBA00022695"/>
    </source>
</evidence>
<evidence type="ECO:0000256" key="7">
    <source>
        <dbReference type="ARBA" id="ARBA00022771"/>
    </source>
</evidence>
<evidence type="ECO:0000256" key="13">
    <source>
        <dbReference type="SAM" id="MobiDB-lite"/>
    </source>
</evidence>
<keyword evidence="9" id="KW-0460">Magnesium</keyword>
<dbReference type="KEGG" id="aqu:100633704"/>
<dbReference type="FunFam" id="3.30.1490.100:FF:000004">
    <property type="entry name" value="DNA polymerase IV"/>
    <property type="match status" value="1"/>
</dbReference>
<evidence type="ECO:0000313" key="15">
    <source>
        <dbReference type="EnsemblMetazoa" id="XP_003391458.2"/>
    </source>
</evidence>
<dbReference type="SMART" id="SM00734">
    <property type="entry name" value="ZnF_Rad18"/>
    <property type="match status" value="1"/>
</dbReference>
<dbReference type="GO" id="GO:0006281">
    <property type="term" value="P:DNA repair"/>
    <property type="evidence" value="ECO:0007669"/>
    <property type="project" value="UniProtKB-KW"/>
</dbReference>
<evidence type="ECO:0000256" key="2">
    <source>
        <dbReference type="ARBA" id="ARBA00022679"/>
    </source>
</evidence>
<keyword evidence="2" id="KW-0808">Transferase</keyword>
<evidence type="ECO:0000256" key="11">
    <source>
        <dbReference type="ARBA" id="ARBA00023204"/>
    </source>
</evidence>
<feature type="compositionally biased region" description="Low complexity" evidence="13">
    <location>
        <begin position="280"/>
        <end position="289"/>
    </location>
</feature>
<dbReference type="Gene3D" id="3.30.160.60">
    <property type="entry name" value="Classic Zinc Finger"/>
    <property type="match status" value="1"/>
</dbReference>
<evidence type="ECO:0000256" key="1">
    <source>
        <dbReference type="ARBA" id="ARBA00012417"/>
    </source>
</evidence>
<dbReference type="InterPro" id="IPR017961">
    <property type="entry name" value="DNA_pol_Y-fam_little_finger"/>
</dbReference>
<dbReference type="EC" id="2.7.7.7" evidence="1"/>
<keyword evidence="6" id="KW-0227">DNA damage</keyword>
<dbReference type="GO" id="GO:0005634">
    <property type="term" value="C:nucleus"/>
    <property type="evidence" value="ECO:0007669"/>
    <property type="project" value="TreeGrafter"/>
</dbReference>
<feature type="region of interest" description="Disordered" evidence="13">
    <location>
        <begin position="254"/>
        <end position="310"/>
    </location>
</feature>
<dbReference type="GO" id="GO:0003887">
    <property type="term" value="F:DNA-directed DNA polymerase activity"/>
    <property type="evidence" value="ECO:0007669"/>
    <property type="project" value="UniProtKB-KW"/>
</dbReference>
<evidence type="ECO:0000256" key="4">
    <source>
        <dbReference type="ARBA" id="ARBA00022705"/>
    </source>
</evidence>
<accession>A0AAN0IJ27</accession>
<dbReference type="PANTHER" id="PTHR11076">
    <property type="entry name" value="DNA REPAIR POLYMERASE UMUC / TRANSFERASE FAMILY MEMBER"/>
    <property type="match status" value="1"/>
</dbReference>
<dbReference type="InterPro" id="IPR036775">
    <property type="entry name" value="DNA_pol_Y-fam_lit_finger_sf"/>
</dbReference>
<dbReference type="AlphaFoldDB" id="A0AAN0IJ27"/>
<proteinExistence type="predicted"/>
<dbReference type="PANTHER" id="PTHR11076:SF33">
    <property type="entry name" value="DNA POLYMERASE KAPPA"/>
    <property type="match status" value="1"/>
</dbReference>
<evidence type="ECO:0000256" key="10">
    <source>
        <dbReference type="ARBA" id="ARBA00022932"/>
    </source>
</evidence>
<keyword evidence="4" id="KW-0235">DNA replication</keyword>
<name>A0AAN0IJ27_AMPQE</name>
<dbReference type="GO" id="GO:0042276">
    <property type="term" value="P:error-prone translesion synthesis"/>
    <property type="evidence" value="ECO:0007669"/>
    <property type="project" value="TreeGrafter"/>
</dbReference>
<feature type="compositionally biased region" description="Basic and acidic residues" evidence="13">
    <location>
        <begin position="145"/>
        <end position="180"/>
    </location>
</feature>
<organism evidence="15 16">
    <name type="scientific">Amphimedon queenslandica</name>
    <name type="common">Sponge</name>
    <dbReference type="NCBI Taxonomy" id="400682"/>
    <lineage>
        <taxon>Eukaryota</taxon>
        <taxon>Metazoa</taxon>
        <taxon>Porifera</taxon>
        <taxon>Demospongiae</taxon>
        <taxon>Heteroscleromorpha</taxon>
        <taxon>Haplosclerida</taxon>
        <taxon>Niphatidae</taxon>
        <taxon>Amphimedon</taxon>
    </lineage>
</organism>
<dbReference type="EnsemblMetazoa" id="XM_003391410.2">
    <property type="protein sequence ID" value="XP_003391458.2"/>
    <property type="gene ID" value="LOC100633704"/>
</dbReference>
<dbReference type="GO" id="GO:0006260">
    <property type="term" value="P:DNA replication"/>
    <property type="evidence" value="ECO:0007669"/>
    <property type="project" value="UniProtKB-KW"/>
</dbReference>
<reference evidence="16" key="1">
    <citation type="journal article" date="2010" name="Nature">
        <title>The Amphimedon queenslandica genome and the evolution of animal complexity.</title>
        <authorList>
            <person name="Srivastava M."/>
            <person name="Simakov O."/>
            <person name="Chapman J."/>
            <person name="Fahey B."/>
            <person name="Gauthier M.E."/>
            <person name="Mitros T."/>
            <person name="Richards G.S."/>
            <person name="Conaco C."/>
            <person name="Dacre M."/>
            <person name="Hellsten U."/>
            <person name="Larroux C."/>
            <person name="Putnam N.H."/>
            <person name="Stanke M."/>
            <person name="Adamska M."/>
            <person name="Darling A."/>
            <person name="Degnan S.M."/>
            <person name="Oakley T.H."/>
            <person name="Plachetzki D.C."/>
            <person name="Zhai Y."/>
            <person name="Adamski M."/>
            <person name="Calcino A."/>
            <person name="Cummins S.F."/>
            <person name="Goodstein D.M."/>
            <person name="Harris C."/>
            <person name="Jackson D.J."/>
            <person name="Leys S.P."/>
            <person name="Shu S."/>
            <person name="Woodcroft B.J."/>
            <person name="Vervoort M."/>
            <person name="Kosik K.S."/>
            <person name="Manning G."/>
            <person name="Degnan B.M."/>
            <person name="Rokhsar D.S."/>
        </authorList>
    </citation>
    <scope>NUCLEOTIDE SEQUENCE [LARGE SCALE GENOMIC DNA]</scope>
</reference>
<reference evidence="15" key="2">
    <citation type="submission" date="2024-06" db="UniProtKB">
        <authorList>
            <consortium name="EnsemblMetazoa"/>
        </authorList>
    </citation>
    <scope>IDENTIFICATION</scope>
</reference>
<keyword evidence="5" id="KW-0479">Metal-binding</keyword>
<dbReference type="RefSeq" id="XP_003391458.2">
    <property type="nucleotide sequence ID" value="XM_003391410.2"/>
</dbReference>
<dbReference type="GeneID" id="100633704"/>
<evidence type="ECO:0000256" key="5">
    <source>
        <dbReference type="ARBA" id="ARBA00022723"/>
    </source>
</evidence>
<feature type="domain" description="UBZ4-type" evidence="14">
    <location>
        <begin position="200"/>
        <end position="225"/>
    </location>
</feature>
<evidence type="ECO:0000259" key="14">
    <source>
        <dbReference type="SMART" id="SM00734"/>
    </source>
</evidence>
<evidence type="ECO:0000313" key="16">
    <source>
        <dbReference type="Proteomes" id="UP000007879"/>
    </source>
</evidence>
<dbReference type="Pfam" id="PF11799">
    <property type="entry name" value="IMS_C"/>
    <property type="match status" value="1"/>
</dbReference>
<comment type="catalytic activity">
    <reaction evidence="12">
        <text>DNA(n) + a 2'-deoxyribonucleoside 5'-triphosphate = DNA(n+1) + diphosphate</text>
        <dbReference type="Rhea" id="RHEA:22508"/>
        <dbReference type="Rhea" id="RHEA-COMP:17339"/>
        <dbReference type="Rhea" id="RHEA-COMP:17340"/>
        <dbReference type="ChEBI" id="CHEBI:33019"/>
        <dbReference type="ChEBI" id="CHEBI:61560"/>
        <dbReference type="ChEBI" id="CHEBI:173112"/>
        <dbReference type="EC" id="2.7.7.7"/>
    </reaction>
</comment>
<dbReference type="Gene3D" id="3.30.1490.100">
    <property type="entry name" value="DNA polymerase, Y-family, little finger domain"/>
    <property type="match status" value="1"/>
</dbReference>
<dbReference type="GO" id="GO:0008270">
    <property type="term" value="F:zinc ion binding"/>
    <property type="evidence" value="ECO:0007669"/>
    <property type="project" value="UniProtKB-KW"/>
</dbReference>
<evidence type="ECO:0000256" key="9">
    <source>
        <dbReference type="ARBA" id="ARBA00022842"/>
    </source>
</evidence>
<keyword evidence="3" id="KW-0548">Nucleotidyltransferase</keyword>
<sequence length="310" mass="34171">MNICLGIGSCTVHSEWERKSISTERTFPDIWKPSELFQKCHKLCYSLTEEVEESNIKGKTVTLKLKTSAFEVKQRSMTFPNPISSFADIHKAARILLETEMKNNSQLKLRLMGVRLSSLEGTSKSPSKKRSSSAASTLSLDRFFSPEEKAESSTMESKRVKMSEEVQRNSEDGFETKMSEEVEGSLEDGFETSSIEMKTCLQCPICNKDVPGDNAALNLHVDECLNQSAIEEMSIDPADVSICSSIGNKSFEMLQQPSTGKTTSKSASPLSRSVKKKSQKTGQQNSKGSSSKKGKAAVSTPVKSLKSFFV</sequence>
<evidence type="ECO:0000256" key="12">
    <source>
        <dbReference type="ARBA" id="ARBA00049244"/>
    </source>
</evidence>
<dbReference type="InterPro" id="IPR006642">
    <property type="entry name" value="Rad18_UBZ4"/>
</dbReference>